<feature type="chain" id="PRO_5029516457" evidence="1">
    <location>
        <begin position="18"/>
        <end position="77"/>
    </location>
</feature>
<keyword evidence="1" id="KW-0732">Signal</keyword>
<evidence type="ECO:0000313" key="3">
    <source>
        <dbReference type="WBParaSite" id="HCON_00081230-00001"/>
    </source>
</evidence>
<evidence type="ECO:0000313" key="2">
    <source>
        <dbReference type="Proteomes" id="UP000025227"/>
    </source>
</evidence>
<protein>
    <submittedName>
        <fullName evidence="3">Secreted protein</fullName>
    </submittedName>
</protein>
<organism evidence="2 3">
    <name type="scientific">Haemonchus contortus</name>
    <name type="common">Barber pole worm</name>
    <dbReference type="NCBI Taxonomy" id="6289"/>
    <lineage>
        <taxon>Eukaryota</taxon>
        <taxon>Metazoa</taxon>
        <taxon>Ecdysozoa</taxon>
        <taxon>Nematoda</taxon>
        <taxon>Chromadorea</taxon>
        <taxon>Rhabditida</taxon>
        <taxon>Rhabditina</taxon>
        <taxon>Rhabditomorpha</taxon>
        <taxon>Strongyloidea</taxon>
        <taxon>Trichostrongylidae</taxon>
        <taxon>Haemonchus</taxon>
    </lineage>
</organism>
<name>A0A7I4YCE7_HAECO</name>
<proteinExistence type="predicted"/>
<feature type="signal peptide" evidence="1">
    <location>
        <begin position="1"/>
        <end position="17"/>
    </location>
</feature>
<keyword evidence="2" id="KW-1185">Reference proteome</keyword>
<evidence type="ECO:0000256" key="1">
    <source>
        <dbReference type="SAM" id="SignalP"/>
    </source>
</evidence>
<reference evidence="3" key="1">
    <citation type="submission" date="2020-12" db="UniProtKB">
        <authorList>
            <consortium name="WormBaseParasite"/>
        </authorList>
    </citation>
    <scope>IDENTIFICATION</scope>
    <source>
        <strain evidence="3">MHco3</strain>
    </source>
</reference>
<sequence length="77" mass="8383">MFFILTVLALSIPNVVSQESPFTESSLEELQTFSKGYFGDVAALGTGVNYGCNGLLDRRKPEKDCIIVGCLFSSTKQ</sequence>
<accession>A0A7I4YCE7</accession>
<dbReference type="Proteomes" id="UP000025227">
    <property type="component" value="Unplaced"/>
</dbReference>
<dbReference type="AlphaFoldDB" id="A0A7I4YCE7"/>
<dbReference type="WBParaSite" id="HCON_00081230-00001">
    <property type="protein sequence ID" value="HCON_00081230-00001"/>
    <property type="gene ID" value="HCON_00081230"/>
</dbReference>